<dbReference type="GO" id="GO:0022857">
    <property type="term" value="F:transmembrane transporter activity"/>
    <property type="evidence" value="ECO:0007669"/>
    <property type="project" value="InterPro"/>
</dbReference>
<feature type="transmembrane region" description="Helical" evidence="7">
    <location>
        <begin position="357"/>
        <end position="374"/>
    </location>
</feature>
<feature type="transmembrane region" description="Helical" evidence="7">
    <location>
        <begin position="50"/>
        <end position="70"/>
    </location>
</feature>
<dbReference type="PROSITE" id="PS50850">
    <property type="entry name" value="MFS"/>
    <property type="match status" value="1"/>
</dbReference>
<feature type="transmembrane region" description="Helical" evidence="7">
    <location>
        <begin position="380"/>
        <end position="401"/>
    </location>
</feature>
<evidence type="ECO:0000256" key="4">
    <source>
        <dbReference type="ARBA" id="ARBA00022692"/>
    </source>
</evidence>
<feature type="domain" description="Major facilitator superfamily (MFS) profile" evidence="8">
    <location>
        <begin position="14"/>
        <end position="405"/>
    </location>
</feature>
<reference evidence="9 10" key="1">
    <citation type="submission" date="2019-07" db="EMBL/GenBank/DDBJ databases">
        <title>Whole genome shotgun sequence of Cellulomonas xylanilytica NBRC 101102.</title>
        <authorList>
            <person name="Hosoyama A."/>
            <person name="Uohara A."/>
            <person name="Ohji S."/>
            <person name="Ichikawa N."/>
        </authorList>
    </citation>
    <scope>NUCLEOTIDE SEQUENCE [LARGE SCALE GENOMIC DNA]</scope>
    <source>
        <strain evidence="9 10">NBRC 101102</strain>
    </source>
</reference>
<feature type="transmembrane region" description="Helical" evidence="7">
    <location>
        <begin position="82"/>
        <end position="100"/>
    </location>
</feature>
<dbReference type="Gene3D" id="1.20.1250.20">
    <property type="entry name" value="MFS general substrate transporter like domains"/>
    <property type="match status" value="1"/>
</dbReference>
<feature type="transmembrane region" description="Helical" evidence="7">
    <location>
        <begin position="227"/>
        <end position="250"/>
    </location>
</feature>
<evidence type="ECO:0000313" key="9">
    <source>
        <dbReference type="EMBL" id="GEK20290.1"/>
    </source>
</evidence>
<dbReference type="EMBL" id="BJUB01000002">
    <property type="protein sequence ID" value="GEK20290.1"/>
    <property type="molecule type" value="Genomic_DNA"/>
</dbReference>
<dbReference type="Pfam" id="PF05977">
    <property type="entry name" value="MFS_3"/>
    <property type="match status" value="1"/>
</dbReference>
<evidence type="ECO:0000256" key="3">
    <source>
        <dbReference type="ARBA" id="ARBA00022475"/>
    </source>
</evidence>
<keyword evidence="10" id="KW-1185">Reference proteome</keyword>
<keyword evidence="5 7" id="KW-1133">Transmembrane helix</keyword>
<evidence type="ECO:0000256" key="2">
    <source>
        <dbReference type="ARBA" id="ARBA00022448"/>
    </source>
</evidence>
<evidence type="ECO:0000256" key="6">
    <source>
        <dbReference type="ARBA" id="ARBA00023136"/>
    </source>
</evidence>
<comment type="subcellular location">
    <subcellularLocation>
        <location evidence="1">Cell membrane</location>
        <topology evidence="1">Multi-pass membrane protein</topology>
    </subcellularLocation>
</comment>
<dbReference type="AlphaFoldDB" id="A0A510V4S8"/>
<keyword evidence="4 7" id="KW-0812">Transmembrane</keyword>
<evidence type="ECO:0000259" key="8">
    <source>
        <dbReference type="PROSITE" id="PS50850"/>
    </source>
</evidence>
<accession>A0A510V4S8</accession>
<dbReference type="Proteomes" id="UP000321118">
    <property type="component" value="Unassembled WGS sequence"/>
</dbReference>
<dbReference type="PANTHER" id="PTHR23513:SF6">
    <property type="entry name" value="MAJOR FACILITATOR SUPERFAMILY ASSOCIATED DOMAIN-CONTAINING PROTEIN"/>
    <property type="match status" value="1"/>
</dbReference>
<dbReference type="OrthoDB" id="145388at2"/>
<dbReference type="InterPro" id="IPR036259">
    <property type="entry name" value="MFS_trans_sf"/>
</dbReference>
<dbReference type="InterPro" id="IPR020846">
    <property type="entry name" value="MFS_dom"/>
</dbReference>
<feature type="transmembrane region" description="Helical" evidence="7">
    <location>
        <begin position="262"/>
        <end position="281"/>
    </location>
</feature>
<evidence type="ECO:0000256" key="1">
    <source>
        <dbReference type="ARBA" id="ARBA00004651"/>
    </source>
</evidence>
<evidence type="ECO:0000256" key="5">
    <source>
        <dbReference type="ARBA" id="ARBA00022989"/>
    </source>
</evidence>
<comment type="caution">
    <text evidence="9">The sequence shown here is derived from an EMBL/GenBank/DDBJ whole genome shotgun (WGS) entry which is preliminary data.</text>
</comment>
<organism evidence="9 10">
    <name type="scientific">Cellulomonas xylanilytica</name>
    <dbReference type="NCBI Taxonomy" id="233583"/>
    <lineage>
        <taxon>Bacteria</taxon>
        <taxon>Bacillati</taxon>
        <taxon>Actinomycetota</taxon>
        <taxon>Actinomycetes</taxon>
        <taxon>Micrococcales</taxon>
        <taxon>Cellulomonadaceae</taxon>
        <taxon>Cellulomonas</taxon>
    </lineage>
</organism>
<gene>
    <name evidence="9" type="ORF">CXY01_08100</name>
</gene>
<keyword evidence="6 7" id="KW-0472">Membrane</keyword>
<dbReference type="RefSeq" id="WP_146925778.1">
    <property type="nucleotide sequence ID" value="NZ_BJUB01000002.1"/>
</dbReference>
<dbReference type="InterPro" id="IPR010290">
    <property type="entry name" value="TM_effector"/>
</dbReference>
<sequence>MSEQAATREPLGRRFAAHLTATGMANLGDGIVQTGVPLYALTLTRSPSQIALLTAAAWLPWLVLGLAAGVLVDRRDRKHTQVAGLAARAVLLGIAVWLVATGRMTMPALTVIVLLYGVTDVVVDLAGSAMVPDLVPRSRLDAANGRTLAAQQVMASFVGGPVAGAVLALGAGWVFGIPAGLGVAALLLIATRIPGSYKHAATEKRSATVEVREGVRFLVRHPVLRPLLVAGSVMNMANTGYFAVFVLWMVGPGSRVGLEPAQYPLVVAGLAVGAVLGSLAAEPLGRRIPEVRLLLGCWTLNTLLLLVPVLVPTVPAIAVAVLLLGFLNTNGNVISQSMRQRMVAPGMLGRVGGASRTLAYGLMPVGALLGGLVAERWGLPAVFVGATALCLAGIAYPVAVVRQRMVAELKLPVTSAEPAPARV</sequence>
<keyword evidence="3" id="KW-1003">Cell membrane</keyword>
<dbReference type="GO" id="GO:0005886">
    <property type="term" value="C:plasma membrane"/>
    <property type="evidence" value="ECO:0007669"/>
    <property type="project" value="UniProtKB-SubCell"/>
</dbReference>
<dbReference type="CDD" id="cd06173">
    <property type="entry name" value="MFS_MefA_like"/>
    <property type="match status" value="1"/>
</dbReference>
<keyword evidence="2" id="KW-0813">Transport</keyword>
<evidence type="ECO:0000256" key="7">
    <source>
        <dbReference type="SAM" id="Phobius"/>
    </source>
</evidence>
<proteinExistence type="predicted"/>
<dbReference type="PANTHER" id="PTHR23513">
    <property type="entry name" value="INTEGRAL MEMBRANE EFFLUX PROTEIN-RELATED"/>
    <property type="match status" value="1"/>
</dbReference>
<name>A0A510V4S8_9CELL</name>
<dbReference type="SUPFAM" id="SSF103473">
    <property type="entry name" value="MFS general substrate transporter"/>
    <property type="match status" value="1"/>
</dbReference>
<feature type="transmembrane region" description="Helical" evidence="7">
    <location>
        <begin position="148"/>
        <end position="169"/>
    </location>
</feature>
<evidence type="ECO:0000313" key="10">
    <source>
        <dbReference type="Proteomes" id="UP000321118"/>
    </source>
</evidence>
<protein>
    <submittedName>
        <fullName evidence="9">MFS transporter</fullName>
    </submittedName>
</protein>
<feature type="transmembrane region" description="Helical" evidence="7">
    <location>
        <begin position="106"/>
        <end position="127"/>
    </location>
</feature>